<protein>
    <submittedName>
        <fullName evidence="1">Uncharacterized protein</fullName>
    </submittedName>
</protein>
<dbReference type="AlphaFoldDB" id="A0A5J4QLC4"/>
<accession>A0A5J4QLC4</accession>
<comment type="caution">
    <text evidence="1">The sequence shown here is derived from an EMBL/GenBank/DDBJ whole genome shotgun (WGS) entry which is preliminary data.</text>
</comment>
<reference evidence="1" key="1">
    <citation type="submission" date="2019-03" db="EMBL/GenBank/DDBJ databases">
        <title>Single cell metagenomics reveals metabolic interactions within the superorganism composed of flagellate Streblomastix strix and complex community of Bacteroidetes bacteria on its surface.</title>
        <authorList>
            <person name="Treitli S.C."/>
            <person name="Kolisko M."/>
            <person name="Husnik F."/>
            <person name="Keeling P."/>
            <person name="Hampl V."/>
        </authorList>
    </citation>
    <scope>NUCLEOTIDE SEQUENCE</scope>
    <source>
        <strain evidence="1">STM</strain>
    </source>
</reference>
<organism evidence="1">
    <name type="scientific">termite gut metagenome</name>
    <dbReference type="NCBI Taxonomy" id="433724"/>
    <lineage>
        <taxon>unclassified sequences</taxon>
        <taxon>metagenomes</taxon>
        <taxon>organismal metagenomes</taxon>
    </lineage>
</organism>
<gene>
    <name evidence="1" type="ORF">EZS27_028334</name>
</gene>
<dbReference type="EMBL" id="SNRY01003133">
    <property type="protein sequence ID" value="KAA6322089.1"/>
    <property type="molecule type" value="Genomic_DNA"/>
</dbReference>
<evidence type="ECO:0000313" key="1">
    <source>
        <dbReference type="EMBL" id="KAA6322089.1"/>
    </source>
</evidence>
<name>A0A5J4QLC4_9ZZZZ</name>
<proteinExistence type="predicted"/>
<sequence length="77" mass="8974">MKRFIQTRLFLVSKESSQSNCNSNELEKAYDEFAGALFTECRETIDRTALYHALCYTHVEMKSLRCQLASEPEKKMC</sequence>